<dbReference type="Pfam" id="PF00753">
    <property type="entry name" value="Lactamase_B"/>
    <property type="match status" value="1"/>
</dbReference>
<gene>
    <name evidence="2" type="primary">gloB_2</name>
    <name evidence="2" type="ORF">BN996_01954</name>
</gene>
<dbReference type="CDD" id="cd07725">
    <property type="entry name" value="TTHA1429-like_MBL-fold"/>
    <property type="match status" value="1"/>
</dbReference>
<dbReference type="PANTHER" id="PTHR23131">
    <property type="entry name" value="ENDORIBONUCLEASE LACTB2"/>
    <property type="match status" value="1"/>
</dbReference>
<dbReference type="OrthoDB" id="205181at2157"/>
<reference evidence="3" key="1">
    <citation type="submission" date="2015-03" db="EMBL/GenBank/DDBJ databases">
        <authorList>
            <person name="Urmite Genomes"/>
        </authorList>
    </citation>
    <scope>NUCLEOTIDE SEQUENCE [LARGE SCALE GENOMIC DNA]</scope>
    <source>
        <strain evidence="3">Arc-Hr</strain>
    </source>
</reference>
<dbReference type="Gene3D" id="3.60.15.10">
    <property type="entry name" value="Ribonuclease Z/Hydroxyacylglutathione hydrolase-like"/>
    <property type="match status" value="1"/>
</dbReference>
<proteinExistence type="predicted"/>
<dbReference type="InterPro" id="IPR050662">
    <property type="entry name" value="Sec-metab_biosynth-thioest"/>
</dbReference>
<sequence length="332" mass="35942">MERIRLGNTVFEGRNNAYLLPGDRPTLVDAGVATDSVRRDLREGLAAAGNEVADLEAIVLTHWHADHAGLAAELQAESGAPVYVHADDAGIVAGDPDAVSAERSIRERRFDEWRIPGEPRAEVTEYLDGHEDLRGGRVDVTPVEDGDRIAAGDGELEVVHLPGHAAGLSALAFDGERGAGREAYVGDVILPKYTPNVGGADLRVDRPLETYLDSLARLADLDFKRAWPGHRDPISDPAGRARVIAEHHRERTERVVSVLDERGPTDAWTVSAHLFGDLSGIHILHGPGEAFAHLDHLVAEGIVAPPDDEGRYELLDADPDFDELVAVPETKR</sequence>
<dbReference type="InterPro" id="IPR036866">
    <property type="entry name" value="RibonucZ/Hydroxyglut_hydro"/>
</dbReference>
<keyword evidence="3" id="KW-1185">Reference proteome</keyword>
<dbReference type="EMBL" id="CSTE01000002">
    <property type="protein sequence ID" value="CQR50474.1"/>
    <property type="molecule type" value="Genomic_DNA"/>
</dbReference>
<keyword evidence="2" id="KW-0378">Hydrolase</keyword>
<feature type="domain" description="Metallo-beta-lactamase" evidence="1">
    <location>
        <begin position="14"/>
        <end position="230"/>
    </location>
</feature>
<evidence type="ECO:0000259" key="1">
    <source>
        <dbReference type="SMART" id="SM00849"/>
    </source>
</evidence>
<organism evidence="2 3">
    <name type="scientific">Haloferax massiliensis</name>
    <dbReference type="NCBI Taxonomy" id="1476858"/>
    <lineage>
        <taxon>Archaea</taxon>
        <taxon>Methanobacteriati</taxon>
        <taxon>Methanobacteriota</taxon>
        <taxon>Stenosarchaea group</taxon>
        <taxon>Halobacteria</taxon>
        <taxon>Halobacteriales</taxon>
        <taxon>Haloferacaceae</taxon>
        <taxon>Haloferax</taxon>
    </lineage>
</organism>
<dbReference type="InterPro" id="IPR001279">
    <property type="entry name" value="Metallo-B-lactamas"/>
</dbReference>
<dbReference type="AlphaFoldDB" id="A0A0D6JRM6"/>
<dbReference type="GO" id="GO:0016787">
    <property type="term" value="F:hydrolase activity"/>
    <property type="evidence" value="ECO:0007669"/>
    <property type="project" value="UniProtKB-KW"/>
</dbReference>
<dbReference type="RefSeq" id="WP_089778560.1">
    <property type="nucleotide sequence ID" value="NZ_CABLRR010000002.1"/>
</dbReference>
<protein>
    <submittedName>
        <fullName evidence="2">Hydroxyacylglutathione hydrolase</fullName>
    </submittedName>
</protein>
<evidence type="ECO:0000313" key="2">
    <source>
        <dbReference type="EMBL" id="CQR50474.1"/>
    </source>
</evidence>
<dbReference type="SMART" id="SM00849">
    <property type="entry name" value="Lactamase_B"/>
    <property type="match status" value="1"/>
</dbReference>
<evidence type="ECO:0000313" key="3">
    <source>
        <dbReference type="Proteomes" id="UP000198902"/>
    </source>
</evidence>
<accession>A0A0D6JRM6</accession>
<name>A0A0D6JRM6_9EURY</name>
<dbReference type="PANTHER" id="PTHR23131:SF4">
    <property type="entry name" value="METALLO-BETA-LACTAMASE SUPERFAMILY POTEIN"/>
    <property type="match status" value="1"/>
</dbReference>
<dbReference type="SUPFAM" id="SSF56281">
    <property type="entry name" value="Metallo-hydrolase/oxidoreductase"/>
    <property type="match status" value="1"/>
</dbReference>
<dbReference type="Proteomes" id="UP000198902">
    <property type="component" value="Unassembled WGS sequence"/>
</dbReference>